<accession>A0ABU5DPS9</accession>
<keyword evidence="4 6" id="KW-1133">Transmembrane helix</keyword>
<evidence type="ECO:0000313" key="9">
    <source>
        <dbReference type="Proteomes" id="UP001285263"/>
    </source>
</evidence>
<dbReference type="PANTHER" id="PTHR36115:SF4">
    <property type="entry name" value="MEMBRANE PROTEIN"/>
    <property type="match status" value="1"/>
</dbReference>
<dbReference type="Gene3D" id="3.90.226.10">
    <property type="entry name" value="2-enoyl-CoA Hydratase, Chain A, domain 1"/>
    <property type="match status" value="1"/>
</dbReference>
<dbReference type="EMBL" id="JAXCLA010000010">
    <property type="protein sequence ID" value="MDY0748331.1"/>
    <property type="molecule type" value="Genomic_DNA"/>
</dbReference>
<evidence type="ECO:0000256" key="1">
    <source>
        <dbReference type="ARBA" id="ARBA00004651"/>
    </source>
</evidence>
<name>A0ABU5DPS9_9BURK</name>
<protein>
    <submittedName>
        <fullName evidence="8">RDD family protein</fullName>
    </submittedName>
</protein>
<sequence>MWNAFIKRRPAGFVPRALALAIDALLLLALSAPLLWLAHDGEAIATWTDTRPLSLFCNWLLPAVYFIGFWTWQGTTPGKAATGLRVLDMRSGERPGPLQNLLRWLGYFVSAAPLGLGFLWAKFDPSRQAWHDKIAGTRVVHNREADSAEDDSYVASHWRGEQSLARSFWVNNVLLSVPLTFALGGLMSWIATKGDSLQAVAIAVLIGWPLALATNTWCVIGAWRAAGRYLADGGSRLWGLLARISMGLGVLQIGASALFGFVPSAGEYLKMARGIDPIGQASFTLAADGRSLQLQGAIGMGDAARLAEIAATAPALRTIELASPGGRLAEAEKMVAVVRSRGATTRAIGNCESACTLVFLAGAKRQLMPGAQLGFHRASSGTYNPVFDELATQHLVKLYRGMGLPEDYVEKTTKTSPRSMWYPSAEDLAAHELILPPSRTLDAVLPAGDAAEVEYVDALRSNPAWFHVEQRSPGTIAAAAERMRAARLAGSGEDEAQTDGLRVLAAQMPALIVGSAPELRRRYIEILKAQMRADPARCQALLGGGLGLHRGLAPETLAAEAAWLIDASDAPAPRRAPQLAPTAVEQEVVRRSMRVPVQGLLAAVWAEPVGKPVRCDAALAVLNRVAALPAGQRELVERVLFQQPG</sequence>
<evidence type="ECO:0000256" key="3">
    <source>
        <dbReference type="ARBA" id="ARBA00022692"/>
    </source>
</evidence>
<evidence type="ECO:0000313" key="8">
    <source>
        <dbReference type="EMBL" id="MDY0748331.1"/>
    </source>
</evidence>
<feature type="transmembrane region" description="Helical" evidence="6">
    <location>
        <begin position="50"/>
        <end position="72"/>
    </location>
</feature>
<dbReference type="InterPro" id="IPR051791">
    <property type="entry name" value="Pra-immunoreactive"/>
</dbReference>
<feature type="transmembrane region" description="Helical" evidence="6">
    <location>
        <begin position="197"/>
        <end position="220"/>
    </location>
</feature>
<feature type="domain" description="RDD" evidence="7">
    <location>
        <begin position="11"/>
        <end position="136"/>
    </location>
</feature>
<dbReference type="Proteomes" id="UP001285263">
    <property type="component" value="Unassembled WGS sequence"/>
</dbReference>
<evidence type="ECO:0000256" key="6">
    <source>
        <dbReference type="SAM" id="Phobius"/>
    </source>
</evidence>
<dbReference type="InterPro" id="IPR010432">
    <property type="entry name" value="RDD"/>
</dbReference>
<dbReference type="SUPFAM" id="SSF52096">
    <property type="entry name" value="ClpP/crotonase"/>
    <property type="match status" value="1"/>
</dbReference>
<keyword evidence="5 6" id="KW-0472">Membrane</keyword>
<dbReference type="InterPro" id="IPR029045">
    <property type="entry name" value="ClpP/crotonase-like_dom_sf"/>
</dbReference>
<dbReference type="PANTHER" id="PTHR36115">
    <property type="entry name" value="PROLINE-RICH ANTIGEN HOMOLOG-RELATED"/>
    <property type="match status" value="1"/>
</dbReference>
<proteinExistence type="predicted"/>
<evidence type="ECO:0000256" key="5">
    <source>
        <dbReference type="ARBA" id="ARBA00023136"/>
    </source>
</evidence>
<evidence type="ECO:0000259" key="7">
    <source>
        <dbReference type="Pfam" id="PF06271"/>
    </source>
</evidence>
<feature type="transmembrane region" description="Helical" evidence="6">
    <location>
        <begin position="168"/>
        <end position="191"/>
    </location>
</feature>
<dbReference type="Pfam" id="PF06271">
    <property type="entry name" value="RDD"/>
    <property type="match status" value="1"/>
</dbReference>
<keyword evidence="3 6" id="KW-0812">Transmembrane</keyword>
<organism evidence="8 9">
    <name type="scientific">Roseateles agri</name>
    <dbReference type="NCBI Taxonomy" id="3098619"/>
    <lineage>
        <taxon>Bacteria</taxon>
        <taxon>Pseudomonadati</taxon>
        <taxon>Pseudomonadota</taxon>
        <taxon>Betaproteobacteria</taxon>
        <taxon>Burkholderiales</taxon>
        <taxon>Sphaerotilaceae</taxon>
        <taxon>Roseateles</taxon>
    </lineage>
</organism>
<comment type="subcellular location">
    <subcellularLocation>
        <location evidence="1">Cell membrane</location>
        <topology evidence="1">Multi-pass membrane protein</topology>
    </subcellularLocation>
</comment>
<feature type="transmembrane region" description="Helical" evidence="6">
    <location>
        <begin position="17"/>
        <end position="38"/>
    </location>
</feature>
<comment type="caution">
    <text evidence="8">The sequence shown here is derived from an EMBL/GenBank/DDBJ whole genome shotgun (WGS) entry which is preliminary data.</text>
</comment>
<keyword evidence="2" id="KW-1003">Cell membrane</keyword>
<feature type="transmembrane region" description="Helical" evidence="6">
    <location>
        <begin position="240"/>
        <end position="262"/>
    </location>
</feature>
<reference evidence="8 9" key="1">
    <citation type="submission" date="2023-11" db="EMBL/GenBank/DDBJ databases">
        <title>Paucibacter sp. nov., isolated from fresh soil in Korea.</title>
        <authorList>
            <person name="Le N.T.T."/>
        </authorList>
    </citation>
    <scope>NUCLEOTIDE SEQUENCE [LARGE SCALE GENOMIC DNA]</scope>
    <source>
        <strain evidence="8 9">R3-3</strain>
    </source>
</reference>
<keyword evidence="9" id="KW-1185">Reference proteome</keyword>
<gene>
    <name evidence="8" type="ORF">SNE35_27785</name>
</gene>
<dbReference type="RefSeq" id="WP_320426303.1">
    <property type="nucleotide sequence ID" value="NZ_JAXCLA010000010.1"/>
</dbReference>
<evidence type="ECO:0000256" key="2">
    <source>
        <dbReference type="ARBA" id="ARBA00022475"/>
    </source>
</evidence>
<evidence type="ECO:0000256" key="4">
    <source>
        <dbReference type="ARBA" id="ARBA00022989"/>
    </source>
</evidence>